<keyword evidence="3" id="KW-1185">Reference proteome</keyword>
<dbReference type="AlphaFoldDB" id="A0A8J7ZD70"/>
<accession>A0A8J7ZD70</accession>
<feature type="transmembrane region" description="Helical" evidence="1">
    <location>
        <begin position="39"/>
        <end position="59"/>
    </location>
</feature>
<evidence type="ECO:0000313" key="3">
    <source>
        <dbReference type="Proteomes" id="UP000646053"/>
    </source>
</evidence>
<dbReference type="Proteomes" id="UP000646053">
    <property type="component" value="Unassembled WGS sequence"/>
</dbReference>
<sequence length="67" mass="6615">MIMTPKSGVLLAGSCVAAIAAVGCIFELSSGTPDLGVPTTGIILALSAPIGVICFLSAVSDARKHNS</sequence>
<protein>
    <recommendedName>
        <fullName evidence="4">Lipoprotein</fullName>
    </recommendedName>
</protein>
<comment type="caution">
    <text evidence="2">The sequence shown here is derived from an EMBL/GenBank/DDBJ whole genome shotgun (WGS) entry which is preliminary data.</text>
</comment>
<keyword evidence="1" id="KW-0472">Membrane</keyword>
<name>A0A8J7ZD70_9CYAN</name>
<proteinExistence type="predicted"/>
<keyword evidence="1" id="KW-1133">Transmembrane helix</keyword>
<dbReference type="PROSITE" id="PS51257">
    <property type="entry name" value="PROKAR_LIPOPROTEIN"/>
    <property type="match status" value="1"/>
</dbReference>
<evidence type="ECO:0008006" key="4">
    <source>
        <dbReference type="Google" id="ProtNLM"/>
    </source>
</evidence>
<dbReference type="RefSeq" id="WP_162425428.1">
    <property type="nucleotide sequence ID" value="NZ_WVIE01000045.1"/>
</dbReference>
<reference evidence="2" key="1">
    <citation type="submission" date="2019-12" db="EMBL/GenBank/DDBJ databases">
        <title>High-Quality draft genome sequences of three cyanobacteria isolated from the limestone walls of the Old Cathedral of Coimbra.</title>
        <authorList>
            <person name="Tiago I."/>
            <person name="Soares F."/>
            <person name="Portugal A."/>
        </authorList>
    </citation>
    <scope>NUCLEOTIDE SEQUENCE</scope>
    <source>
        <strain evidence="2">A</strain>
    </source>
</reference>
<keyword evidence="1" id="KW-0812">Transmembrane</keyword>
<dbReference type="EMBL" id="WVIE01000045">
    <property type="protein sequence ID" value="NDJ19905.1"/>
    <property type="molecule type" value="Genomic_DNA"/>
</dbReference>
<evidence type="ECO:0000256" key="1">
    <source>
        <dbReference type="SAM" id="Phobius"/>
    </source>
</evidence>
<evidence type="ECO:0000313" key="2">
    <source>
        <dbReference type="EMBL" id="NDJ19905.1"/>
    </source>
</evidence>
<gene>
    <name evidence="2" type="ORF">GS601_21915</name>
</gene>
<organism evidence="2 3">
    <name type="scientific">Myxacorys almedinensis A</name>
    <dbReference type="NCBI Taxonomy" id="2690445"/>
    <lineage>
        <taxon>Bacteria</taxon>
        <taxon>Bacillati</taxon>
        <taxon>Cyanobacteriota</taxon>
        <taxon>Cyanophyceae</taxon>
        <taxon>Leptolyngbyales</taxon>
        <taxon>Leptolyngbyaceae</taxon>
        <taxon>Myxacorys</taxon>
        <taxon>Myxacorys almedinensis</taxon>
    </lineage>
</organism>